<dbReference type="SUPFAM" id="SSF75620">
    <property type="entry name" value="Release factor"/>
    <property type="match status" value="1"/>
</dbReference>
<feature type="compositionally biased region" description="Polar residues" evidence="5">
    <location>
        <begin position="247"/>
        <end position="258"/>
    </location>
</feature>
<sequence>MAHDPDWTYTPGSEKLKDEIRFLCGDTNTARKLLLDGEITTAIRLGGNNKFRSAAYACDAIAGKFARDSTFTVQGTTAERRDAYDHYKELAQEEIKELEEQKEQLITKIKDTLVMSDDTAIDSIIMEIRPGTGGDEAALFVRDLYGMYTRYAETKKYKVETLSVSPTEMGGFKEVIINVKGSGVWADLGYEGGGHRVQRVPETETQGRVHTSAATVAVLPEPEEVDVHVDPSDVLEHVSRAGGPGGQSVNKLNSAIKL</sequence>
<dbReference type="Gene3D" id="3.30.160.20">
    <property type="match status" value="1"/>
</dbReference>
<dbReference type="GO" id="GO:0003747">
    <property type="term" value="F:translation release factor activity"/>
    <property type="evidence" value="ECO:0007669"/>
    <property type="project" value="InterPro"/>
</dbReference>
<dbReference type="GO" id="GO:0005737">
    <property type="term" value="C:cytoplasm"/>
    <property type="evidence" value="ECO:0007669"/>
    <property type="project" value="UniProtKB-ARBA"/>
</dbReference>
<reference evidence="7" key="1">
    <citation type="journal article" date="2015" name="Nature">
        <title>Complex archaea that bridge the gap between prokaryotes and eukaryotes.</title>
        <authorList>
            <person name="Spang A."/>
            <person name="Saw J.H."/>
            <person name="Jorgensen S.L."/>
            <person name="Zaremba-Niedzwiedzka K."/>
            <person name="Martijn J."/>
            <person name="Lind A.E."/>
            <person name="van Eijk R."/>
            <person name="Schleper C."/>
            <person name="Guy L."/>
            <person name="Ettema T.J."/>
        </authorList>
    </citation>
    <scope>NUCLEOTIDE SEQUENCE</scope>
</reference>
<evidence type="ECO:0000256" key="4">
    <source>
        <dbReference type="SAM" id="Coils"/>
    </source>
</evidence>
<dbReference type="InterPro" id="IPR050057">
    <property type="entry name" value="Prokaryotic/Mito_RF"/>
</dbReference>
<dbReference type="Pfam" id="PF03462">
    <property type="entry name" value="PCRF"/>
    <property type="match status" value="1"/>
</dbReference>
<dbReference type="PANTHER" id="PTHR43804">
    <property type="entry name" value="LD18447P"/>
    <property type="match status" value="1"/>
</dbReference>
<keyword evidence="3" id="KW-0648">Protein biosynthesis</keyword>
<dbReference type="InterPro" id="IPR045853">
    <property type="entry name" value="Pep_chain_release_fac_I_sf"/>
</dbReference>
<dbReference type="InterPro" id="IPR005139">
    <property type="entry name" value="PCRF"/>
</dbReference>
<keyword evidence="4" id="KW-0175">Coiled coil</keyword>
<dbReference type="InterPro" id="IPR000352">
    <property type="entry name" value="Pep_chain_release_fac_I"/>
</dbReference>
<evidence type="ECO:0000256" key="1">
    <source>
        <dbReference type="ARBA" id="ARBA00010835"/>
    </source>
</evidence>
<evidence type="ECO:0000256" key="2">
    <source>
        <dbReference type="ARBA" id="ARBA00022481"/>
    </source>
</evidence>
<comment type="similarity">
    <text evidence="1">Belongs to the prokaryotic/mitochondrial release factor family.</text>
</comment>
<dbReference type="Gene3D" id="3.30.70.1660">
    <property type="match status" value="1"/>
</dbReference>
<organism evidence="7">
    <name type="scientific">marine sediment metagenome</name>
    <dbReference type="NCBI Taxonomy" id="412755"/>
    <lineage>
        <taxon>unclassified sequences</taxon>
        <taxon>metagenomes</taxon>
        <taxon>ecological metagenomes</taxon>
    </lineage>
</organism>
<protein>
    <recommendedName>
        <fullName evidence="6">Prokaryotic-type class I peptide chain release factors domain-containing protein</fullName>
    </recommendedName>
</protein>
<dbReference type="SMART" id="SM00937">
    <property type="entry name" value="PCRF"/>
    <property type="match status" value="1"/>
</dbReference>
<evidence type="ECO:0000256" key="3">
    <source>
        <dbReference type="ARBA" id="ARBA00022917"/>
    </source>
</evidence>
<dbReference type="FunFam" id="3.30.70.1660:FF:000002">
    <property type="entry name" value="Peptide chain release factor 1"/>
    <property type="match status" value="1"/>
</dbReference>
<dbReference type="EMBL" id="LAZR01069705">
    <property type="protein sequence ID" value="KKK47189.1"/>
    <property type="molecule type" value="Genomic_DNA"/>
</dbReference>
<evidence type="ECO:0000313" key="7">
    <source>
        <dbReference type="EMBL" id="KKK47189.1"/>
    </source>
</evidence>
<feature type="region of interest" description="Disordered" evidence="5">
    <location>
        <begin position="239"/>
        <end position="258"/>
    </location>
</feature>
<feature type="non-terminal residue" evidence="7">
    <location>
        <position position="258"/>
    </location>
</feature>
<evidence type="ECO:0000256" key="5">
    <source>
        <dbReference type="SAM" id="MobiDB-lite"/>
    </source>
</evidence>
<dbReference type="PANTHER" id="PTHR43804:SF7">
    <property type="entry name" value="LD18447P"/>
    <property type="match status" value="1"/>
</dbReference>
<evidence type="ECO:0000259" key="6">
    <source>
        <dbReference type="PROSITE" id="PS00745"/>
    </source>
</evidence>
<keyword evidence="2" id="KW-0488">Methylation</keyword>
<gene>
    <name evidence="7" type="ORF">LCGC14_3157720</name>
</gene>
<feature type="coiled-coil region" evidence="4">
    <location>
        <begin position="81"/>
        <end position="115"/>
    </location>
</feature>
<feature type="domain" description="Prokaryotic-type class I peptide chain release factors" evidence="6">
    <location>
        <begin position="240"/>
        <end position="256"/>
    </location>
</feature>
<dbReference type="AlphaFoldDB" id="A0A0F8XYZ1"/>
<accession>A0A0F8XYZ1</accession>
<proteinExistence type="inferred from homology"/>
<dbReference type="PROSITE" id="PS00745">
    <property type="entry name" value="RF_PROK_I"/>
    <property type="match status" value="1"/>
</dbReference>
<comment type="caution">
    <text evidence="7">The sequence shown here is derived from an EMBL/GenBank/DDBJ whole genome shotgun (WGS) entry which is preliminary data.</text>
</comment>
<name>A0A0F8XYZ1_9ZZZZ</name>